<dbReference type="STRING" id="62101.AB835_11605"/>
<reference evidence="1 2" key="1">
    <citation type="journal article" date="2016" name="Appl. Environ. Microbiol.">
        <title>Lack of Overt Genome Reduction in the Bryostatin-Producing Bryozoan Symbiont "Candidatus Endobugula sertula".</title>
        <authorList>
            <person name="Miller I.J."/>
            <person name="Vanee N."/>
            <person name="Fong S.S."/>
            <person name="Lim-Fong G.E."/>
            <person name="Kwan J.C."/>
        </authorList>
    </citation>
    <scope>NUCLEOTIDE SEQUENCE [LARGE SCALE GENOMIC DNA]</scope>
    <source>
        <strain evidence="1">AB1-4</strain>
    </source>
</reference>
<evidence type="ECO:0000313" key="2">
    <source>
        <dbReference type="Proteomes" id="UP000242502"/>
    </source>
</evidence>
<accession>A0A1D2QMU3</accession>
<evidence type="ECO:0000313" key="1">
    <source>
        <dbReference type="EMBL" id="ODS22890.1"/>
    </source>
</evidence>
<dbReference type="SUPFAM" id="SSF69279">
    <property type="entry name" value="Phage tail proteins"/>
    <property type="match status" value="1"/>
</dbReference>
<dbReference type="AlphaFoldDB" id="A0A1D2QMU3"/>
<evidence type="ECO:0008006" key="3">
    <source>
        <dbReference type="Google" id="ProtNLM"/>
    </source>
</evidence>
<dbReference type="EMBL" id="MDLC01000047">
    <property type="protein sequence ID" value="ODS22890.1"/>
    <property type="molecule type" value="Genomic_DNA"/>
</dbReference>
<organism evidence="1 2">
    <name type="scientific">Candidatus Endobugula sertula</name>
    <name type="common">Bugula neritina bacterial symbiont</name>
    <dbReference type="NCBI Taxonomy" id="62101"/>
    <lineage>
        <taxon>Bacteria</taxon>
        <taxon>Pseudomonadati</taxon>
        <taxon>Pseudomonadota</taxon>
        <taxon>Gammaproteobacteria</taxon>
        <taxon>Cellvibrionales</taxon>
        <taxon>Cellvibrionaceae</taxon>
        <taxon>Candidatus Endobugula</taxon>
    </lineage>
</organism>
<dbReference type="Proteomes" id="UP000242502">
    <property type="component" value="Unassembled WGS sequence"/>
</dbReference>
<protein>
    <recommendedName>
        <fullName evidence="3">Phage late control D family protein</fullName>
    </recommendedName>
</protein>
<comment type="caution">
    <text evidence="1">The sequence shown here is derived from an EMBL/GenBank/DDBJ whole genome shotgun (WGS) entry which is preliminary data.</text>
</comment>
<gene>
    <name evidence="1" type="ORF">AB835_11605</name>
</gene>
<name>A0A1D2QMU3_9GAMM</name>
<proteinExistence type="predicted"/>
<sequence length="232" mass="25208">MMGGLKAPRNASYDNITLSDLLTTIADRHGYQPVIANELASKYYVHVDQRSQSDIDLLTTKARELGAICKPTGKRLCILSEGASKSINTKEKTEKPLPVLPINAKAEGTYVNARTVGKNEYGAVKAYWQGADDSSKDSVSVGGGEPVYEMSDIYADHQQAVDAVGAKWAHLKRGGKELNIERELDVAYAAERTVNLFNHRHAGKYVIKSATHVLGGKVSTTTLTCTLPTTKK</sequence>